<dbReference type="InterPro" id="IPR011712">
    <property type="entry name" value="Sig_transdc_His_kin_sub3_dim/P"/>
</dbReference>
<evidence type="ECO:0000256" key="5">
    <source>
        <dbReference type="ARBA" id="ARBA00022741"/>
    </source>
</evidence>
<dbReference type="PANTHER" id="PTHR24421:SF10">
    <property type="entry name" value="NITRATE_NITRITE SENSOR PROTEIN NARQ"/>
    <property type="match status" value="1"/>
</dbReference>
<dbReference type="Proteomes" id="UP000192674">
    <property type="component" value="Unassembled WGS sequence"/>
</dbReference>
<keyword evidence="4" id="KW-0808">Transferase</keyword>
<dbReference type="CDD" id="cd16917">
    <property type="entry name" value="HATPase_UhpB-NarQ-NarX-like"/>
    <property type="match status" value="1"/>
</dbReference>
<dbReference type="InterPro" id="IPR050482">
    <property type="entry name" value="Sensor_HK_TwoCompSys"/>
</dbReference>
<dbReference type="Gene3D" id="1.20.5.1930">
    <property type="match status" value="1"/>
</dbReference>
<dbReference type="RefSeq" id="WP_084433425.1">
    <property type="nucleotide sequence ID" value="NZ_FWXV01000011.1"/>
</dbReference>
<feature type="domain" description="Signal transduction histidine kinase subgroup 3 dimerisation and phosphoacceptor" evidence="10">
    <location>
        <begin position="190"/>
        <end position="258"/>
    </location>
</feature>
<name>A0A1Y5Y470_KIBAR</name>
<evidence type="ECO:0000256" key="9">
    <source>
        <dbReference type="SAM" id="Phobius"/>
    </source>
</evidence>
<evidence type="ECO:0000256" key="2">
    <source>
        <dbReference type="ARBA" id="ARBA00012438"/>
    </source>
</evidence>
<feature type="transmembrane region" description="Helical" evidence="9">
    <location>
        <begin position="73"/>
        <end position="91"/>
    </location>
</feature>
<keyword evidence="12" id="KW-1185">Reference proteome</keyword>
<evidence type="ECO:0000256" key="6">
    <source>
        <dbReference type="ARBA" id="ARBA00022777"/>
    </source>
</evidence>
<accession>A0A1Y5Y470</accession>
<dbReference type="GO" id="GO:0046983">
    <property type="term" value="F:protein dimerization activity"/>
    <property type="evidence" value="ECO:0007669"/>
    <property type="project" value="InterPro"/>
</dbReference>
<dbReference type="OrthoDB" id="3823481at2"/>
<keyword evidence="9" id="KW-1133">Transmembrane helix</keyword>
<evidence type="ECO:0000256" key="1">
    <source>
        <dbReference type="ARBA" id="ARBA00000085"/>
    </source>
</evidence>
<keyword evidence="7" id="KW-0067">ATP-binding</keyword>
<dbReference type="GO" id="GO:0005524">
    <property type="term" value="F:ATP binding"/>
    <property type="evidence" value="ECO:0007669"/>
    <property type="project" value="UniProtKB-KW"/>
</dbReference>
<dbReference type="Gene3D" id="3.30.565.10">
    <property type="entry name" value="Histidine kinase-like ATPase, C-terminal domain"/>
    <property type="match status" value="1"/>
</dbReference>
<dbReference type="InterPro" id="IPR036890">
    <property type="entry name" value="HATPase_C_sf"/>
</dbReference>
<evidence type="ECO:0000313" key="12">
    <source>
        <dbReference type="Proteomes" id="UP000192674"/>
    </source>
</evidence>
<evidence type="ECO:0000256" key="8">
    <source>
        <dbReference type="ARBA" id="ARBA00023012"/>
    </source>
</evidence>
<organism evidence="11 12">
    <name type="scientific">Kibdelosporangium aridum</name>
    <dbReference type="NCBI Taxonomy" id="2030"/>
    <lineage>
        <taxon>Bacteria</taxon>
        <taxon>Bacillati</taxon>
        <taxon>Actinomycetota</taxon>
        <taxon>Actinomycetes</taxon>
        <taxon>Pseudonocardiales</taxon>
        <taxon>Pseudonocardiaceae</taxon>
        <taxon>Kibdelosporangium</taxon>
    </lineage>
</organism>
<keyword evidence="8" id="KW-0902">Two-component regulatory system</keyword>
<reference evidence="11 12" key="1">
    <citation type="submission" date="2017-04" db="EMBL/GenBank/DDBJ databases">
        <authorList>
            <person name="Afonso C.L."/>
            <person name="Miller P.J."/>
            <person name="Scott M.A."/>
            <person name="Spackman E."/>
            <person name="Goraichik I."/>
            <person name="Dimitrov K.M."/>
            <person name="Suarez D.L."/>
            <person name="Swayne D.E."/>
        </authorList>
    </citation>
    <scope>NUCLEOTIDE SEQUENCE [LARGE SCALE GENOMIC DNA]</scope>
    <source>
        <strain evidence="11 12">DSM 43828</strain>
    </source>
</reference>
<dbReference type="AlphaFoldDB" id="A0A1Y5Y470"/>
<proteinExistence type="predicted"/>
<feature type="transmembrane region" description="Helical" evidence="9">
    <location>
        <begin position="153"/>
        <end position="172"/>
    </location>
</feature>
<keyword evidence="9" id="KW-0812">Transmembrane</keyword>
<evidence type="ECO:0000259" key="10">
    <source>
        <dbReference type="Pfam" id="PF07730"/>
    </source>
</evidence>
<keyword evidence="6 11" id="KW-0418">Kinase</keyword>
<sequence length="394" mass="41329">MTAAGPRARRSVFVAEIVVLTVAIAVDTVLALRQGRPDNALAAGFVSMVASVGPAVAVLAVLRRRFPRRIGRLGAAVTGLSLVSTASTVVASNLGLQRTAEPMVTEVLAAALLAGAGCRRLPPLQAGTLAAATGLAVVAAPVLRYGIDSPVALVAVPAALMWGVALAMGLVLRDADTRHLREVEQMRTNERLQLARELHDLVTHYVSGIVVRVQAAKSLAGRPDVPAQHPAEVYGEVEQAGTEALVAMRKLVGMLRSNEHALPLPSSSLGDIVRSATSEAEEVDIPEDVNEMPVPPELASTIHRVMLEATTNARRHAPQSSVTVVVRVANDEIVLDICNDMTSTVEKPPGYGLVGMTERVAALGGTLTAGPQPGNQWRVTARLPLDETALPRGV</sequence>
<protein>
    <recommendedName>
        <fullName evidence="2">histidine kinase</fullName>
        <ecNumber evidence="2">2.7.13.3</ecNumber>
    </recommendedName>
</protein>
<keyword evidence="5" id="KW-0547">Nucleotide-binding</keyword>
<keyword evidence="3" id="KW-0597">Phosphoprotein</keyword>
<evidence type="ECO:0000256" key="7">
    <source>
        <dbReference type="ARBA" id="ARBA00022840"/>
    </source>
</evidence>
<comment type="catalytic activity">
    <reaction evidence="1">
        <text>ATP + protein L-histidine = ADP + protein N-phospho-L-histidine.</text>
        <dbReference type="EC" id="2.7.13.3"/>
    </reaction>
</comment>
<feature type="transmembrane region" description="Helical" evidence="9">
    <location>
        <begin position="128"/>
        <end position="147"/>
    </location>
</feature>
<evidence type="ECO:0000313" key="11">
    <source>
        <dbReference type="EMBL" id="SMD25449.1"/>
    </source>
</evidence>
<dbReference type="Pfam" id="PF07730">
    <property type="entry name" value="HisKA_3"/>
    <property type="match status" value="1"/>
</dbReference>
<dbReference type="SUPFAM" id="SSF55874">
    <property type="entry name" value="ATPase domain of HSP90 chaperone/DNA topoisomerase II/histidine kinase"/>
    <property type="match status" value="1"/>
</dbReference>
<dbReference type="EMBL" id="FWXV01000011">
    <property type="protein sequence ID" value="SMD25449.1"/>
    <property type="molecule type" value="Genomic_DNA"/>
</dbReference>
<evidence type="ECO:0000256" key="3">
    <source>
        <dbReference type="ARBA" id="ARBA00022553"/>
    </source>
</evidence>
<keyword evidence="9" id="KW-0472">Membrane</keyword>
<dbReference type="GO" id="GO:0000155">
    <property type="term" value="F:phosphorelay sensor kinase activity"/>
    <property type="evidence" value="ECO:0007669"/>
    <property type="project" value="InterPro"/>
</dbReference>
<dbReference type="EC" id="2.7.13.3" evidence="2"/>
<dbReference type="GO" id="GO:0016020">
    <property type="term" value="C:membrane"/>
    <property type="evidence" value="ECO:0007669"/>
    <property type="project" value="InterPro"/>
</dbReference>
<feature type="transmembrane region" description="Helical" evidence="9">
    <location>
        <begin position="40"/>
        <end position="61"/>
    </location>
</feature>
<evidence type="ECO:0000256" key="4">
    <source>
        <dbReference type="ARBA" id="ARBA00022679"/>
    </source>
</evidence>
<gene>
    <name evidence="11" type="ORF">SAMN05661093_09135</name>
</gene>
<feature type="transmembrane region" description="Helical" evidence="9">
    <location>
        <begin position="12"/>
        <end position="34"/>
    </location>
</feature>
<dbReference type="PANTHER" id="PTHR24421">
    <property type="entry name" value="NITRATE/NITRITE SENSOR PROTEIN NARX-RELATED"/>
    <property type="match status" value="1"/>
</dbReference>